<gene>
    <name evidence="2" type="ORF">S12H4_16924</name>
</gene>
<reference evidence="2" key="1">
    <citation type="journal article" date="2014" name="Front. Microbiol.">
        <title>High frequency of phylogenetically diverse reductive dehalogenase-homologous genes in deep subseafloor sedimentary metagenomes.</title>
        <authorList>
            <person name="Kawai M."/>
            <person name="Futagami T."/>
            <person name="Toyoda A."/>
            <person name="Takaki Y."/>
            <person name="Nishi S."/>
            <person name="Hori S."/>
            <person name="Arai W."/>
            <person name="Tsubouchi T."/>
            <person name="Morono Y."/>
            <person name="Uchiyama I."/>
            <person name="Ito T."/>
            <person name="Fujiyama A."/>
            <person name="Inagaki F."/>
            <person name="Takami H."/>
        </authorList>
    </citation>
    <scope>NUCLEOTIDE SEQUENCE</scope>
    <source>
        <strain evidence="2">Expedition CK06-06</strain>
    </source>
</reference>
<feature type="transmembrane region" description="Helical" evidence="1">
    <location>
        <begin position="21"/>
        <end position="38"/>
    </location>
</feature>
<name>X1SS11_9ZZZZ</name>
<evidence type="ECO:0000256" key="1">
    <source>
        <dbReference type="SAM" id="Phobius"/>
    </source>
</evidence>
<feature type="transmembrane region" description="Helical" evidence="1">
    <location>
        <begin position="50"/>
        <end position="74"/>
    </location>
</feature>
<accession>X1SS11</accession>
<proteinExistence type="predicted"/>
<keyword evidence="1" id="KW-0472">Membrane</keyword>
<comment type="caution">
    <text evidence="2">The sequence shown here is derived from an EMBL/GenBank/DDBJ whole genome shotgun (WGS) entry which is preliminary data.</text>
</comment>
<dbReference type="EMBL" id="BARW01008221">
    <property type="protein sequence ID" value="GAI81921.1"/>
    <property type="molecule type" value="Genomic_DNA"/>
</dbReference>
<keyword evidence="1" id="KW-0812">Transmembrane</keyword>
<dbReference type="AlphaFoldDB" id="X1SS11"/>
<keyword evidence="1" id="KW-1133">Transmembrane helix</keyword>
<protein>
    <recommendedName>
        <fullName evidence="3">2TM domain-containing protein</fullName>
    </recommendedName>
</protein>
<evidence type="ECO:0000313" key="2">
    <source>
        <dbReference type="EMBL" id="GAI81921.1"/>
    </source>
</evidence>
<sequence>MKKRKELSFLDPPENRAKFRRYFFVSLLVLLVIDFFIHKHPEFPWEGAPVFFAVYGFAACVSLIFIAKLLRFFVKREEDYYKK</sequence>
<evidence type="ECO:0008006" key="3">
    <source>
        <dbReference type="Google" id="ProtNLM"/>
    </source>
</evidence>
<organism evidence="2">
    <name type="scientific">marine sediment metagenome</name>
    <dbReference type="NCBI Taxonomy" id="412755"/>
    <lineage>
        <taxon>unclassified sequences</taxon>
        <taxon>metagenomes</taxon>
        <taxon>ecological metagenomes</taxon>
    </lineage>
</organism>